<feature type="transmembrane region" description="Helical" evidence="1">
    <location>
        <begin position="114"/>
        <end position="131"/>
    </location>
</feature>
<organism evidence="2 3">
    <name type="scientific">Ruminococcus flavefaciens</name>
    <dbReference type="NCBI Taxonomy" id="1265"/>
    <lineage>
        <taxon>Bacteria</taxon>
        <taxon>Bacillati</taxon>
        <taxon>Bacillota</taxon>
        <taxon>Clostridia</taxon>
        <taxon>Eubacteriales</taxon>
        <taxon>Oscillospiraceae</taxon>
        <taxon>Ruminococcus</taxon>
    </lineage>
</organism>
<keyword evidence="1" id="KW-1133">Transmembrane helix</keyword>
<keyword evidence="1" id="KW-0472">Membrane</keyword>
<evidence type="ECO:0000313" key="2">
    <source>
        <dbReference type="EMBL" id="PWJ10367.1"/>
    </source>
</evidence>
<protein>
    <submittedName>
        <fullName evidence="2">Uncharacterized protein</fullName>
    </submittedName>
</protein>
<proteinExistence type="predicted"/>
<dbReference type="Proteomes" id="UP000245720">
    <property type="component" value="Unassembled WGS sequence"/>
</dbReference>
<name>A0A315XTW5_RUMFL</name>
<accession>A0A315XTW5</accession>
<dbReference type="OrthoDB" id="1819240at2"/>
<dbReference type="RefSeq" id="WP_109727694.1">
    <property type="nucleotide sequence ID" value="NZ_QGDI01000014.1"/>
</dbReference>
<keyword evidence="1" id="KW-0812">Transmembrane</keyword>
<feature type="transmembrane region" description="Helical" evidence="1">
    <location>
        <begin position="137"/>
        <end position="160"/>
    </location>
</feature>
<dbReference type="AlphaFoldDB" id="A0A315XTW5"/>
<dbReference type="EMBL" id="QGDI01000014">
    <property type="protein sequence ID" value="PWJ10367.1"/>
    <property type="molecule type" value="Genomic_DNA"/>
</dbReference>
<evidence type="ECO:0000256" key="1">
    <source>
        <dbReference type="SAM" id="Phobius"/>
    </source>
</evidence>
<sequence length="241" mass="27011">MFGRKKNEDYDEYNEKYASKYDDDYIAPSKEYRAECDHSHEQSYSNVNNVRECDHSHEQTYEDADYEQRSYDNYTSIESRFQPYLTANEHILWVGGHDKQSPAAKDDPTASRKGAVIGLIIGIILTTVGAVTCVLSLIGIVVIIISALCLSGVFDALYAITDIRVIMLQGGKVTNYHLRSLSNVRYISQQGNIGYVTFENNSMRGPNGAPYSCRIGKVHDPARVSRILSDAVRGANAPRNR</sequence>
<reference evidence="2 3" key="1">
    <citation type="submission" date="2018-05" db="EMBL/GenBank/DDBJ databases">
        <title>The Hungate 1000. A catalogue of reference genomes from the rumen microbiome.</title>
        <authorList>
            <person name="Kelly W."/>
        </authorList>
    </citation>
    <scope>NUCLEOTIDE SEQUENCE [LARGE SCALE GENOMIC DNA]</scope>
    <source>
        <strain evidence="2 3">SAb67</strain>
    </source>
</reference>
<evidence type="ECO:0000313" key="3">
    <source>
        <dbReference type="Proteomes" id="UP000245720"/>
    </source>
</evidence>
<gene>
    <name evidence="2" type="ORF">IE37_03005</name>
</gene>
<comment type="caution">
    <text evidence="2">The sequence shown here is derived from an EMBL/GenBank/DDBJ whole genome shotgun (WGS) entry which is preliminary data.</text>
</comment>